<dbReference type="EMBL" id="CP000964">
    <property type="protein sequence ID" value="ACI09271.1"/>
    <property type="molecule type" value="Genomic_DNA"/>
</dbReference>
<dbReference type="BioCyc" id="KPNE507522:GI0B-4090-MONOMER"/>
<dbReference type="AlphaFoldDB" id="B5Y0C1"/>
<evidence type="ECO:0000256" key="1">
    <source>
        <dbReference type="SAM" id="MobiDB-lite"/>
    </source>
</evidence>
<dbReference type="HOGENOM" id="CLU_2916491_0_0_6"/>
<evidence type="ECO:0000313" key="3">
    <source>
        <dbReference type="Proteomes" id="UP000001734"/>
    </source>
</evidence>
<feature type="compositionally biased region" description="Low complexity" evidence="1">
    <location>
        <begin position="28"/>
        <end position="40"/>
    </location>
</feature>
<proteinExistence type="predicted"/>
<dbReference type="KEGG" id="kpe:KPK_4109"/>
<reference evidence="2 3" key="1">
    <citation type="journal article" date="2008" name="PLoS Genet.">
        <title>Complete genome sequence of the N2-fixing broad host range endophyte Klebsiella pneumoniae 342 and virulence predictions verified in mice.</title>
        <authorList>
            <person name="Fouts D.E."/>
            <person name="Tyler H.L."/>
            <person name="DeBoy R.T."/>
            <person name="Daugherty S."/>
            <person name="Ren Q."/>
            <person name="Badger J.H."/>
            <person name="Durkin A.S."/>
            <person name="Huot H."/>
            <person name="Shrivastava S."/>
            <person name="Kothari S."/>
            <person name="Dodson R.J."/>
            <person name="Mohamoud Y."/>
            <person name="Khouri H."/>
            <person name="Roesch L.F."/>
            <person name="Krogfelt K.A."/>
            <person name="Struve C."/>
            <person name="Triplett E.W."/>
            <person name="Methe B.A."/>
        </authorList>
    </citation>
    <scope>NUCLEOTIDE SEQUENCE [LARGE SCALE GENOMIC DNA]</scope>
    <source>
        <strain evidence="2 3">342</strain>
    </source>
</reference>
<accession>B5Y0C1</accession>
<dbReference type="Proteomes" id="UP000001734">
    <property type="component" value="Chromosome"/>
</dbReference>
<feature type="region of interest" description="Disordered" evidence="1">
    <location>
        <begin position="16"/>
        <end position="47"/>
    </location>
</feature>
<name>B5Y0C1_KLEV3</name>
<sequence length="61" mass="6316">MLTITGVSVLNPASASQLPHDLCEADPTQSQSASTTGSTGDSVVIDPGYNSRNNMIIITTH</sequence>
<evidence type="ECO:0000313" key="2">
    <source>
        <dbReference type="EMBL" id="ACI09271.1"/>
    </source>
</evidence>
<gene>
    <name evidence="2" type="ordered locus">KPK_4109</name>
</gene>
<protein>
    <submittedName>
        <fullName evidence="2">Uncharacterized protein</fullName>
    </submittedName>
</protein>
<organism evidence="2 3">
    <name type="scientific">Klebsiella variicola (strain 342)</name>
    <name type="common">Klebsiella pneumoniae</name>
    <dbReference type="NCBI Taxonomy" id="507522"/>
    <lineage>
        <taxon>Bacteria</taxon>
        <taxon>Pseudomonadati</taxon>
        <taxon>Pseudomonadota</taxon>
        <taxon>Gammaproteobacteria</taxon>
        <taxon>Enterobacterales</taxon>
        <taxon>Enterobacteriaceae</taxon>
        <taxon>Klebsiella/Raoultella group</taxon>
        <taxon>Klebsiella</taxon>
        <taxon>Klebsiella pneumoniae complex</taxon>
    </lineage>
</organism>